<keyword evidence="1" id="KW-1133">Transmembrane helix</keyword>
<accession>A0AAX2ICX0</accession>
<reference evidence="2 3" key="1">
    <citation type="submission" date="2018-06" db="EMBL/GenBank/DDBJ databases">
        <authorList>
            <consortium name="Pathogen Informatics"/>
            <person name="Doyle S."/>
        </authorList>
    </citation>
    <scope>NUCLEOTIDE SEQUENCE [LARGE SCALE GENOMIC DNA]</scope>
    <source>
        <strain evidence="2 3">NCTC11653</strain>
    </source>
</reference>
<keyword evidence="1" id="KW-0472">Membrane</keyword>
<dbReference type="AlphaFoldDB" id="A0AAX2ICX0"/>
<dbReference type="Proteomes" id="UP000249902">
    <property type="component" value="Unassembled WGS sequence"/>
</dbReference>
<name>A0AAX2ICX0_CAPSP</name>
<organism evidence="2 3">
    <name type="scientific">Capnocytophaga sputigena</name>
    <dbReference type="NCBI Taxonomy" id="1019"/>
    <lineage>
        <taxon>Bacteria</taxon>
        <taxon>Pseudomonadati</taxon>
        <taxon>Bacteroidota</taxon>
        <taxon>Flavobacteriia</taxon>
        <taxon>Flavobacteriales</taxon>
        <taxon>Flavobacteriaceae</taxon>
        <taxon>Capnocytophaga</taxon>
    </lineage>
</organism>
<feature type="transmembrane region" description="Helical" evidence="1">
    <location>
        <begin position="20"/>
        <end position="37"/>
    </location>
</feature>
<comment type="caution">
    <text evidence="2">The sequence shown here is derived from an EMBL/GenBank/DDBJ whole genome shotgun (WGS) entry which is preliminary data.</text>
</comment>
<evidence type="ECO:0000313" key="3">
    <source>
        <dbReference type="Proteomes" id="UP000249902"/>
    </source>
</evidence>
<dbReference type="EMBL" id="UAVP01000009">
    <property type="protein sequence ID" value="SQA76276.1"/>
    <property type="molecule type" value="Genomic_DNA"/>
</dbReference>
<proteinExistence type="predicted"/>
<keyword evidence="1" id="KW-0812">Transmembrane</keyword>
<evidence type="ECO:0000313" key="2">
    <source>
        <dbReference type="EMBL" id="SQA76276.1"/>
    </source>
</evidence>
<evidence type="ECO:0000256" key="1">
    <source>
        <dbReference type="SAM" id="Phobius"/>
    </source>
</evidence>
<protein>
    <submittedName>
        <fullName evidence="2">Uncharacterized protein</fullName>
    </submittedName>
</protein>
<dbReference type="RefSeq" id="WP_002678617.1">
    <property type="nucleotide sequence ID" value="NZ_CAJPRX010000024.1"/>
</dbReference>
<sequence>MDKFTQKLYNAHLFILKNKWLSLAAVCLSAFFIYKFGKATGEFIYYLTH</sequence>
<gene>
    <name evidence="2" type="ORF">NCTC11653_02200</name>
</gene>